<sequence length="261" mass="29613">MNKSKPKSKFNRKEKSNRNREKSFKASEERSVEDCFSELSVQETESCLQLPEDYKYQIDVPFPVAMWDLGHCDPKKCSGRKLSRLNLIKTLRLGQRFNGIILTPAASICVGPQDKDIIYEHGAAVVDCSWARIENTPFQRMKGQHMRLLPYLVAANPVNFGKPCQLSCVEALAAVFYITGFADLAESYLHQFKWGHTFLTLNQELLSSYANCTTSKDILIVQDDYLKKLQDERSAIKDEIDLPPTDEDSDESDISASDSKD</sequence>
<evidence type="ECO:0000256" key="2">
    <source>
        <dbReference type="ARBA" id="ARBA00022517"/>
    </source>
</evidence>
<feature type="region of interest" description="Disordered" evidence="6">
    <location>
        <begin position="1"/>
        <end position="31"/>
    </location>
</feature>
<evidence type="ECO:0000259" key="8">
    <source>
        <dbReference type="Pfam" id="PF04068"/>
    </source>
</evidence>
<evidence type="ECO:0000256" key="3">
    <source>
        <dbReference type="ARBA" id="ARBA00022552"/>
    </source>
</evidence>
<feature type="region of interest" description="Disordered" evidence="6">
    <location>
        <begin position="237"/>
        <end position="261"/>
    </location>
</feature>
<evidence type="ECO:0000256" key="5">
    <source>
        <dbReference type="ARBA" id="ARBA00022691"/>
    </source>
</evidence>
<feature type="domain" description="RNase L inhibitor RLI-like possible metal-binding" evidence="8">
    <location>
        <begin position="63"/>
        <end position="96"/>
    </location>
</feature>
<accession>A0A087UWZ2</accession>
<dbReference type="InterPro" id="IPR022968">
    <property type="entry name" value="Tsr3-like"/>
</dbReference>
<evidence type="ECO:0000259" key="7">
    <source>
        <dbReference type="Pfam" id="PF04034"/>
    </source>
</evidence>
<keyword evidence="3" id="KW-0698">rRNA processing</keyword>
<feature type="compositionally biased region" description="Basic residues" evidence="6">
    <location>
        <begin position="1"/>
        <end position="10"/>
    </location>
</feature>
<dbReference type="STRING" id="407821.A0A087UWZ2"/>
<dbReference type="Pfam" id="PF04068">
    <property type="entry name" value="Fer4_RLI"/>
    <property type="match status" value="1"/>
</dbReference>
<keyword evidence="2" id="KW-0690">Ribosome biogenesis</keyword>
<dbReference type="InterPro" id="IPR007177">
    <property type="entry name" value="Tsr3_C"/>
</dbReference>
<dbReference type="Pfam" id="PF04034">
    <property type="entry name" value="Ribo_biogen_C"/>
    <property type="match status" value="1"/>
</dbReference>
<dbReference type="GO" id="GO:0106388">
    <property type="term" value="F:rRNA small subunit aminocarboxypropyltransferase activity"/>
    <property type="evidence" value="ECO:0007669"/>
    <property type="project" value="InterPro"/>
</dbReference>
<dbReference type="Proteomes" id="UP000054359">
    <property type="component" value="Unassembled WGS sequence"/>
</dbReference>
<keyword evidence="5" id="KW-0949">S-adenosyl-L-methionine</keyword>
<dbReference type="GO" id="GO:0030490">
    <property type="term" value="P:maturation of SSU-rRNA"/>
    <property type="evidence" value="ECO:0007669"/>
    <property type="project" value="TreeGrafter"/>
</dbReference>
<protein>
    <submittedName>
        <fullName evidence="9">Putative ribosome biogenesis protein</fullName>
    </submittedName>
</protein>
<name>A0A087UWZ2_STEMI</name>
<keyword evidence="4" id="KW-0808">Transferase</keyword>
<dbReference type="HAMAP" id="MF_01116">
    <property type="entry name" value="TSR3"/>
    <property type="match status" value="1"/>
</dbReference>
<feature type="non-terminal residue" evidence="9">
    <location>
        <position position="261"/>
    </location>
</feature>
<dbReference type="EMBL" id="KK122078">
    <property type="protein sequence ID" value="KFM81881.1"/>
    <property type="molecule type" value="Genomic_DNA"/>
</dbReference>
<evidence type="ECO:0000313" key="10">
    <source>
        <dbReference type="Proteomes" id="UP000054359"/>
    </source>
</evidence>
<dbReference type="OMA" id="DCSWESA"/>
<evidence type="ECO:0000256" key="1">
    <source>
        <dbReference type="ARBA" id="ARBA00022490"/>
    </source>
</evidence>
<feature type="compositionally biased region" description="Basic and acidic residues" evidence="6">
    <location>
        <begin position="11"/>
        <end position="31"/>
    </location>
</feature>
<dbReference type="NCBIfam" id="NF002621">
    <property type="entry name" value="PRK02287.1"/>
    <property type="match status" value="1"/>
</dbReference>
<feature type="domain" description="16S/18S rRNA aminocarboxypropyltransferase Tsr3 C-terminal" evidence="7">
    <location>
        <begin position="100"/>
        <end position="226"/>
    </location>
</feature>
<organism evidence="9 10">
    <name type="scientific">Stegodyphus mimosarum</name>
    <name type="common">African social velvet spider</name>
    <dbReference type="NCBI Taxonomy" id="407821"/>
    <lineage>
        <taxon>Eukaryota</taxon>
        <taxon>Metazoa</taxon>
        <taxon>Ecdysozoa</taxon>
        <taxon>Arthropoda</taxon>
        <taxon>Chelicerata</taxon>
        <taxon>Arachnida</taxon>
        <taxon>Araneae</taxon>
        <taxon>Araneomorphae</taxon>
        <taxon>Entelegynae</taxon>
        <taxon>Eresoidea</taxon>
        <taxon>Eresidae</taxon>
        <taxon>Stegodyphus</taxon>
    </lineage>
</organism>
<feature type="compositionally biased region" description="Acidic residues" evidence="6">
    <location>
        <begin position="244"/>
        <end position="253"/>
    </location>
</feature>
<evidence type="ECO:0000256" key="6">
    <source>
        <dbReference type="SAM" id="MobiDB-lite"/>
    </source>
</evidence>
<evidence type="ECO:0000313" key="9">
    <source>
        <dbReference type="EMBL" id="KFM81881.1"/>
    </source>
</evidence>
<reference evidence="9 10" key="1">
    <citation type="submission" date="2013-11" db="EMBL/GenBank/DDBJ databases">
        <title>Genome sequencing of Stegodyphus mimosarum.</title>
        <authorList>
            <person name="Bechsgaard J."/>
        </authorList>
    </citation>
    <scope>NUCLEOTIDE SEQUENCE [LARGE SCALE GENOMIC DNA]</scope>
</reference>
<keyword evidence="1" id="KW-0963">Cytoplasm</keyword>
<dbReference type="PANTHER" id="PTHR20426:SF0">
    <property type="entry name" value="18S RRNA AMINOCARBOXYPROPYLTRANSFERASE"/>
    <property type="match status" value="1"/>
</dbReference>
<evidence type="ECO:0000256" key="4">
    <source>
        <dbReference type="ARBA" id="ARBA00022679"/>
    </source>
</evidence>
<dbReference type="InterPro" id="IPR007209">
    <property type="entry name" value="RNaseL-inhib-like_metal-bd_dom"/>
</dbReference>
<keyword evidence="10" id="KW-1185">Reference proteome</keyword>
<dbReference type="OrthoDB" id="10262062at2759"/>
<gene>
    <name evidence="9" type="ORF">X975_07829</name>
</gene>
<dbReference type="AlphaFoldDB" id="A0A087UWZ2"/>
<dbReference type="PANTHER" id="PTHR20426">
    <property type="entry name" value="RIBOSOME BIOGENESIS PROTEIN TSR3 HOMOLOG"/>
    <property type="match status" value="1"/>
</dbReference>
<proteinExistence type="inferred from homology"/>